<sequence>MIVAGFGGRAAATPAAYADALDSAWGTQAIDALAAPADRCAALAPLAETLGVPLLALPPEALVGRATPTHSATSLAWRGAGSVAEAAALAAAGPGARLLRLRHIAADRTATCAIARSSEI</sequence>
<gene>
    <name evidence="2" type="ORF">GGQ96_002314</name>
</gene>
<evidence type="ECO:0000313" key="3">
    <source>
        <dbReference type="Proteomes" id="UP000574769"/>
    </source>
</evidence>
<dbReference type="GO" id="GO:0043779">
    <property type="term" value="F:cobalt-precorrin-5A acetaldehyde-lyase activity"/>
    <property type="evidence" value="ECO:0007669"/>
    <property type="project" value="UniProtKB-EC"/>
</dbReference>
<proteinExistence type="predicted"/>
<keyword evidence="3" id="KW-1185">Reference proteome</keyword>
<dbReference type="Gene3D" id="3.30.420.180">
    <property type="entry name" value="CobE/GbiG C-terminal domain"/>
    <property type="match status" value="1"/>
</dbReference>
<evidence type="ECO:0000259" key="1">
    <source>
        <dbReference type="Pfam" id="PF01890"/>
    </source>
</evidence>
<dbReference type="InterPro" id="IPR036518">
    <property type="entry name" value="CobE/GbiG_C_sf"/>
</dbReference>
<dbReference type="EMBL" id="JACHNY010000004">
    <property type="protein sequence ID" value="MBB4618178.1"/>
    <property type="molecule type" value="Genomic_DNA"/>
</dbReference>
<dbReference type="InterPro" id="IPR002750">
    <property type="entry name" value="CobE/GbiG_C"/>
</dbReference>
<comment type="caution">
    <text evidence="2">The sequence shown here is derived from an EMBL/GenBank/DDBJ whole genome shotgun (WGS) entry which is preliminary data.</text>
</comment>
<dbReference type="EC" id="3.7.1.12" evidence="2"/>
<protein>
    <submittedName>
        <fullName evidence="2">Cobalt-precorrin 5A hydrolase</fullName>
        <ecNumber evidence="2">3.7.1.12</ecNumber>
    </submittedName>
</protein>
<feature type="domain" description="CobE/GbiG C-terminal" evidence="1">
    <location>
        <begin position="2"/>
        <end position="115"/>
    </location>
</feature>
<name>A0A7W7AJF7_9SPHN</name>
<organism evidence="2 3">
    <name type="scientific">Sphingomonas abaci</name>
    <dbReference type="NCBI Taxonomy" id="237611"/>
    <lineage>
        <taxon>Bacteria</taxon>
        <taxon>Pseudomonadati</taxon>
        <taxon>Pseudomonadota</taxon>
        <taxon>Alphaproteobacteria</taxon>
        <taxon>Sphingomonadales</taxon>
        <taxon>Sphingomonadaceae</taxon>
        <taxon>Sphingomonas</taxon>
    </lineage>
</organism>
<keyword evidence="2" id="KW-0378">Hydrolase</keyword>
<accession>A0A7W7AJF7</accession>
<dbReference type="SUPFAM" id="SSF159664">
    <property type="entry name" value="CobE/GbiG C-terminal domain-like"/>
    <property type="match status" value="1"/>
</dbReference>
<evidence type="ECO:0000313" key="2">
    <source>
        <dbReference type="EMBL" id="MBB4618178.1"/>
    </source>
</evidence>
<dbReference type="AlphaFoldDB" id="A0A7W7AJF7"/>
<dbReference type="Proteomes" id="UP000574769">
    <property type="component" value="Unassembled WGS sequence"/>
</dbReference>
<dbReference type="RefSeq" id="WP_184114693.1">
    <property type="nucleotide sequence ID" value="NZ_JACHNY010000004.1"/>
</dbReference>
<dbReference type="GO" id="GO:0009236">
    <property type="term" value="P:cobalamin biosynthetic process"/>
    <property type="evidence" value="ECO:0007669"/>
    <property type="project" value="InterPro"/>
</dbReference>
<reference evidence="2 3" key="1">
    <citation type="submission" date="2020-08" db="EMBL/GenBank/DDBJ databases">
        <title>Genomic Encyclopedia of Type Strains, Phase IV (KMG-IV): sequencing the most valuable type-strain genomes for metagenomic binning, comparative biology and taxonomic classification.</title>
        <authorList>
            <person name="Goeker M."/>
        </authorList>
    </citation>
    <scope>NUCLEOTIDE SEQUENCE [LARGE SCALE GENOMIC DNA]</scope>
    <source>
        <strain evidence="2 3">DSM 15867</strain>
    </source>
</reference>
<dbReference type="Pfam" id="PF01890">
    <property type="entry name" value="CbiG_C"/>
    <property type="match status" value="1"/>
</dbReference>